<organism evidence="4 5">
    <name type="scientific">Striga asiatica</name>
    <name type="common">Asiatic witchweed</name>
    <name type="synonym">Buchnera asiatica</name>
    <dbReference type="NCBI Taxonomy" id="4170"/>
    <lineage>
        <taxon>Eukaryota</taxon>
        <taxon>Viridiplantae</taxon>
        <taxon>Streptophyta</taxon>
        <taxon>Embryophyta</taxon>
        <taxon>Tracheophyta</taxon>
        <taxon>Spermatophyta</taxon>
        <taxon>Magnoliopsida</taxon>
        <taxon>eudicotyledons</taxon>
        <taxon>Gunneridae</taxon>
        <taxon>Pentapetalae</taxon>
        <taxon>asterids</taxon>
        <taxon>lamiids</taxon>
        <taxon>Lamiales</taxon>
        <taxon>Orobanchaceae</taxon>
        <taxon>Buchnereae</taxon>
        <taxon>Striga</taxon>
    </lineage>
</organism>
<dbReference type="EMBL" id="BKCP01007181">
    <property type="protein sequence ID" value="GER45286.1"/>
    <property type="molecule type" value="Genomic_DNA"/>
</dbReference>
<evidence type="ECO:0000313" key="5">
    <source>
        <dbReference type="Proteomes" id="UP000325081"/>
    </source>
</evidence>
<feature type="repeat" description="PPR" evidence="3">
    <location>
        <begin position="83"/>
        <end position="117"/>
    </location>
</feature>
<dbReference type="Pfam" id="PF12854">
    <property type="entry name" value="PPR_1"/>
    <property type="match status" value="1"/>
</dbReference>
<feature type="repeat" description="PPR" evidence="3">
    <location>
        <begin position="223"/>
        <end position="257"/>
    </location>
</feature>
<dbReference type="PROSITE" id="PS51375">
    <property type="entry name" value="PPR"/>
    <property type="match status" value="6"/>
</dbReference>
<keyword evidence="5" id="KW-1185">Reference proteome</keyword>
<dbReference type="AlphaFoldDB" id="A0A5A7QJY7"/>
<dbReference type="PANTHER" id="PTHR47941">
    <property type="entry name" value="PENTATRICOPEPTIDE REPEAT-CONTAINING PROTEIN 3, MITOCHONDRIAL"/>
    <property type="match status" value="1"/>
</dbReference>
<dbReference type="Pfam" id="PF13041">
    <property type="entry name" value="PPR_2"/>
    <property type="match status" value="2"/>
</dbReference>
<feature type="repeat" description="PPR" evidence="3">
    <location>
        <begin position="44"/>
        <end position="78"/>
    </location>
</feature>
<dbReference type="InterPro" id="IPR002885">
    <property type="entry name" value="PPR_rpt"/>
</dbReference>
<evidence type="ECO:0000256" key="1">
    <source>
        <dbReference type="ARBA" id="ARBA00007626"/>
    </source>
</evidence>
<evidence type="ECO:0000256" key="2">
    <source>
        <dbReference type="ARBA" id="ARBA00022737"/>
    </source>
</evidence>
<keyword evidence="2" id="KW-0677">Repeat</keyword>
<protein>
    <submittedName>
        <fullName evidence="4">Pentatricopeptide repeat-containing protein</fullName>
    </submittedName>
</protein>
<sequence>MESKNIFPDLFTYNTLISMYCKKAMHYEALCVQERMKISGISPDIVTYNLLIYSYSREGRVREALRLFKEIKGGVLPNHMGSAELAFNAILRRLCEEGRIQDANRLLNEMGERKIEPDNVTCNTLINAYCKIGDMRSALKVKGKMIEGGLRPDQFMYRALVHGFCKVREVNNAKEMLFDMIRAGFFPSSCTYAWLVDFYCGDNDFDGILRLPAELAGKGILVDVSVYRAIIRRLCKRERVDCAEKVFMVMQEMGILGDTVICANMAYAYFRGGDGSSFSAFLDEMYRRRLMVTLKIFRNINASYANDRDCLDMFWSALLDRGLISKSKTNRCNNRSMDDTLEELLLQDCEDT</sequence>
<comment type="similarity">
    <text evidence="1">Belongs to the PPR family. P subfamily.</text>
</comment>
<name>A0A5A7QJY7_STRAF</name>
<dbReference type="OrthoDB" id="185373at2759"/>
<dbReference type="NCBIfam" id="TIGR00756">
    <property type="entry name" value="PPR"/>
    <property type="match status" value="6"/>
</dbReference>
<proteinExistence type="inferred from homology"/>
<accession>A0A5A7QJY7</accession>
<feature type="repeat" description="PPR" evidence="3">
    <location>
        <begin position="153"/>
        <end position="187"/>
    </location>
</feature>
<reference evidence="5" key="1">
    <citation type="journal article" date="2019" name="Curr. Biol.">
        <title>Genome Sequence of Striga asiatica Provides Insight into the Evolution of Plant Parasitism.</title>
        <authorList>
            <person name="Yoshida S."/>
            <person name="Kim S."/>
            <person name="Wafula E.K."/>
            <person name="Tanskanen J."/>
            <person name="Kim Y.M."/>
            <person name="Honaas L."/>
            <person name="Yang Z."/>
            <person name="Spallek T."/>
            <person name="Conn C.E."/>
            <person name="Ichihashi Y."/>
            <person name="Cheong K."/>
            <person name="Cui S."/>
            <person name="Der J.P."/>
            <person name="Gundlach H."/>
            <person name="Jiao Y."/>
            <person name="Hori C."/>
            <person name="Ishida J.K."/>
            <person name="Kasahara H."/>
            <person name="Kiba T."/>
            <person name="Kim M.S."/>
            <person name="Koo N."/>
            <person name="Laohavisit A."/>
            <person name="Lee Y.H."/>
            <person name="Lumba S."/>
            <person name="McCourt P."/>
            <person name="Mortimer J.C."/>
            <person name="Mutuku J.M."/>
            <person name="Nomura T."/>
            <person name="Sasaki-Sekimoto Y."/>
            <person name="Seto Y."/>
            <person name="Wang Y."/>
            <person name="Wakatake T."/>
            <person name="Sakakibara H."/>
            <person name="Demura T."/>
            <person name="Yamaguchi S."/>
            <person name="Yoneyama K."/>
            <person name="Manabe R.I."/>
            <person name="Nelson D.C."/>
            <person name="Schulman A.H."/>
            <person name="Timko M.P."/>
            <person name="dePamphilis C.W."/>
            <person name="Choi D."/>
            <person name="Shirasu K."/>
        </authorList>
    </citation>
    <scope>NUCLEOTIDE SEQUENCE [LARGE SCALE GENOMIC DNA]</scope>
    <source>
        <strain evidence="5">cv. UVA1</strain>
    </source>
</reference>
<dbReference type="Gene3D" id="1.25.40.10">
    <property type="entry name" value="Tetratricopeptide repeat domain"/>
    <property type="match status" value="3"/>
</dbReference>
<evidence type="ECO:0000313" key="4">
    <source>
        <dbReference type="EMBL" id="GER45286.1"/>
    </source>
</evidence>
<comment type="caution">
    <text evidence="4">The sequence shown here is derived from an EMBL/GenBank/DDBJ whole genome shotgun (WGS) entry which is preliminary data.</text>
</comment>
<dbReference type="Pfam" id="PF01535">
    <property type="entry name" value="PPR"/>
    <property type="match status" value="1"/>
</dbReference>
<feature type="repeat" description="PPR" evidence="3">
    <location>
        <begin position="118"/>
        <end position="152"/>
    </location>
</feature>
<dbReference type="InterPro" id="IPR011990">
    <property type="entry name" value="TPR-like_helical_dom_sf"/>
</dbReference>
<feature type="repeat" description="PPR" evidence="3">
    <location>
        <begin position="9"/>
        <end position="43"/>
    </location>
</feature>
<gene>
    <name evidence="4" type="ORF">STAS_22218</name>
</gene>
<evidence type="ECO:0000256" key="3">
    <source>
        <dbReference type="PROSITE-ProRule" id="PRU00708"/>
    </source>
</evidence>
<dbReference type="Proteomes" id="UP000325081">
    <property type="component" value="Unassembled WGS sequence"/>
</dbReference>